<dbReference type="SUPFAM" id="SSF69322">
    <property type="entry name" value="Tricorn protease domain 2"/>
    <property type="match status" value="1"/>
</dbReference>
<keyword evidence="5" id="KW-1185">Reference proteome</keyword>
<sequence length="315" mass="35818">MDVAQMSTSIEQLLKRLEDMLKIGEQHINSLQTSYETALKEIHNERQRIDDNLDRLQENTIRNLEQLHSRLKTSLENESKRCIECVSKLRSYDTKDTHSTSLERSFVAYQKCLDHSASVDSFHQNVLSNIDIVFERNKDLEQILASCTELGSIASYAAVSHYRIDPNEVVSVIDKSQYKVRTPTDKENCYITGICGSSNGEFVIADFNNKCVKLLDQGYTLLAQLQLPTFPLSLCNISTNEMAVTVGDVGSANEIHFLRVDKRSIVNFKTLQLNHSCYGISIHQSDMFVTSGVAVYQYWWMVGCSRSCIEIHLNI</sequence>
<dbReference type="AlphaFoldDB" id="A0A9D4F4L3"/>
<evidence type="ECO:0000256" key="1">
    <source>
        <dbReference type="ARBA" id="ARBA00022737"/>
    </source>
</evidence>
<accession>A0A9D4F4L3</accession>
<reference evidence="4" key="1">
    <citation type="journal article" date="2019" name="bioRxiv">
        <title>The Genome of the Zebra Mussel, Dreissena polymorpha: A Resource for Invasive Species Research.</title>
        <authorList>
            <person name="McCartney M.A."/>
            <person name="Auch B."/>
            <person name="Kono T."/>
            <person name="Mallez S."/>
            <person name="Zhang Y."/>
            <person name="Obille A."/>
            <person name="Becker A."/>
            <person name="Abrahante J.E."/>
            <person name="Garbe J."/>
            <person name="Badalamenti J.P."/>
            <person name="Herman A."/>
            <person name="Mangelson H."/>
            <person name="Liachko I."/>
            <person name="Sullivan S."/>
            <person name="Sone E.D."/>
            <person name="Koren S."/>
            <person name="Silverstein K.A.T."/>
            <person name="Beckman K.B."/>
            <person name="Gohl D.M."/>
        </authorList>
    </citation>
    <scope>NUCLEOTIDE SEQUENCE</scope>
    <source>
        <strain evidence="4">Duluth1</strain>
        <tissue evidence="4">Whole animal</tissue>
    </source>
</reference>
<evidence type="ECO:0000256" key="2">
    <source>
        <dbReference type="PROSITE-ProRule" id="PRU00504"/>
    </source>
</evidence>
<protein>
    <submittedName>
        <fullName evidence="4">Uncharacterized protein</fullName>
    </submittedName>
</protein>
<reference evidence="4" key="2">
    <citation type="submission" date="2020-11" db="EMBL/GenBank/DDBJ databases">
        <authorList>
            <person name="McCartney M.A."/>
            <person name="Auch B."/>
            <person name="Kono T."/>
            <person name="Mallez S."/>
            <person name="Becker A."/>
            <person name="Gohl D.M."/>
            <person name="Silverstein K.A.T."/>
            <person name="Koren S."/>
            <person name="Bechman K.B."/>
            <person name="Herman A."/>
            <person name="Abrahante J.E."/>
            <person name="Garbe J."/>
        </authorList>
    </citation>
    <scope>NUCLEOTIDE SEQUENCE</scope>
    <source>
        <strain evidence="4">Duluth1</strain>
        <tissue evidence="4">Whole animal</tissue>
    </source>
</reference>
<feature type="coiled-coil region" evidence="3">
    <location>
        <begin position="28"/>
        <end position="81"/>
    </location>
</feature>
<name>A0A9D4F4L3_DREPO</name>
<proteinExistence type="predicted"/>
<evidence type="ECO:0000313" key="4">
    <source>
        <dbReference type="EMBL" id="KAH3791251.1"/>
    </source>
</evidence>
<dbReference type="Gene3D" id="2.120.10.30">
    <property type="entry name" value="TolB, C-terminal domain"/>
    <property type="match status" value="1"/>
</dbReference>
<organism evidence="4 5">
    <name type="scientific">Dreissena polymorpha</name>
    <name type="common">Zebra mussel</name>
    <name type="synonym">Mytilus polymorpha</name>
    <dbReference type="NCBI Taxonomy" id="45954"/>
    <lineage>
        <taxon>Eukaryota</taxon>
        <taxon>Metazoa</taxon>
        <taxon>Spiralia</taxon>
        <taxon>Lophotrochozoa</taxon>
        <taxon>Mollusca</taxon>
        <taxon>Bivalvia</taxon>
        <taxon>Autobranchia</taxon>
        <taxon>Heteroconchia</taxon>
        <taxon>Euheterodonta</taxon>
        <taxon>Imparidentia</taxon>
        <taxon>Neoheterodontei</taxon>
        <taxon>Myida</taxon>
        <taxon>Dreissenoidea</taxon>
        <taxon>Dreissenidae</taxon>
        <taxon>Dreissena</taxon>
    </lineage>
</organism>
<keyword evidence="3" id="KW-0175">Coiled coil</keyword>
<dbReference type="EMBL" id="JAIWYP010000007">
    <property type="protein sequence ID" value="KAH3791251.1"/>
    <property type="molecule type" value="Genomic_DNA"/>
</dbReference>
<dbReference type="Proteomes" id="UP000828390">
    <property type="component" value="Unassembled WGS sequence"/>
</dbReference>
<dbReference type="InterPro" id="IPR001258">
    <property type="entry name" value="NHL_repeat"/>
</dbReference>
<keyword evidence="1" id="KW-0677">Repeat</keyword>
<feature type="repeat" description="NHL" evidence="2">
    <location>
        <begin position="175"/>
        <end position="218"/>
    </location>
</feature>
<dbReference type="PROSITE" id="PS51125">
    <property type="entry name" value="NHL"/>
    <property type="match status" value="1"/>
</dbReference>
<evidence type="ECO:0000313" key="5">
    <source>
        <dbReference type="Proteomes" id="UP000828390"/>
    </source>
</evidence>
<comment type="caution">
    <text evidence="4">The sequence shown here is derived from an EMBL/GenBank/DDBJ whole genome shotgun (WGS) entry which is preliminary data.</text>
</comment>
<dbReference type="InterPro" id="IPR011042">
    <property type="entry name" value="6-blade_b-propeller_TolB-like"/>
</dbReference>
<evidence type="ECO:0000256" key="3">
    <source>
        <dbReference type="SAM" id="Coils"/>
    </source>
</evidence>
<gene>
    <name evidence="4" type="ORF">DPMN_144734</name>
</gene>